<dbReference type="PANTHER" id="PTHR43085">
    <property type="entry name" value="HEXOKINASE FAMILY MEMBER"/>
    <property type="match status" value="1"/>
</dbReference>
<comment type="caution">
    <text evidence="5">The sequence shown here is derived from an EMBL/GenBank/DDBJ whole genome shotgun (WGS) entry which is preliminary data.</text>
</comment>
<dbReference type="EMBL" id="QGDC01000005">
    <property type="protein sequence ID" value="RCH54837.1"/>
    <property type="molecule type" value="Genomic_DNA"/>
</dbReference>
<dbReference type="PROSITE" id="PS00583">
    <property type="entry name" value="PFKB_KINASES_1"/>
    <property type="match status" value="1"/>
</dbReference>
<reference evidence="5 6" key="1">
    <citation type="submission" date="2018-05" db="EMBL/GenBank/DDBJ databases">
        <title>Mucilaginibacter hurinus sp. nov., isolated from briquette warehouse soil.</title>
        <authorList>
            <person name="Choi L."/>
        </authorList>
    </citation>
    <scope>NUCLEOTIDE SEQUENCE [LARGE SCALE GENOMIC DNA]</scope>
    <source>
        <strain evidence="5 6">ZR32</strain>
    </source>
</reference>
<dbReference type="Gene3D" id="3.40.1190.20">
    <property type="match status" value="1"/>
</dbReference>
<dbReference type="SUPFAM" id="SSF53613">
    <property type="entry name" value="Ribokinase-like"/>
    <property type="match status" value="1"/>
</dbReference>
<dbReference type="AlphaFoldDB" id="A0A367GMY6"/>
<dbReference type="InterPro" id="IPR029056">
    <property type="entry name" value="Ribokinase-like"/>
</dbReference>
<evidence type="ECO:0000313" key="5">
    <source>
        <dbReference type="EMBL" id="RCH54837.1"/>
    </source>
</evidence>
<dbReference type="Pfam" id="PF00294">
    <property type="entry name" value="PfkB"/>
    <property type="match status" value="1"/>
</dbReference>
<accession>A0A367GMY6</accession>
<evidence type="ECO:0000313" key="6">
    <source>
        <dbReference type="Proteomes" id="UP000253209"/>
    </source>
</evidence>
<dbReference type="InterPro" id="IPR002173">
    <property type="entry name" value="Carboh/pur_kinase_PfkB_CS"/>
</dbReference>
<name>A0A367GMY6_9SPHI</name>
<evidence type="ECO:0000259" key="4">
    <source>
        <dbReference type="Pfam" id="PF00294"/>
    </source>
</evidence>
<keyword evidence="6" id="KW-1185">Reference proteome</keyword>
<dbReference type="RefSeq" id="WP_114005163.1">
    <property type="nucleotide sequence ID" value="NZ_QGDC01000005.1"/>
</dbReference>
<keyword evidence="2" id="KW-0808">Transferase</keyword>
<gene>
    <name evidence="5" type="ORF">DJ568_10175</name>
</gene>
<dbReference type="OrthoDB" id="9813569at2"/>
<evidence type="ECO:0000256" key="3">
    <source>
        <dbReference type="ARBA" id="ARBA00022777"/>
    </source>
</evidence>
<sequence>MKNHVLCFGEVLWDTFTDGKKPGGAPMNVAQHLAQQGHEVSLVSRIGKDNSGKKLAEFLKKNDLYGKHVQRDDELPTCEVTVKLDDSNQATYTIPQPVSWDNIKVENGLKKHARKAAAIVYGSLASRSKKTRNTLQTLLDETTALKIFDVNLRAPHYNLENIDILAAKANVVKMNEEEASLLVGGHADQLKNNIQEFQKKYHAKTIVVTRGDKGAMVWHDEKFYEHPGFSVNVVDTVGAGDAFLATLISGILKDRPMDLVLEKACAIGAYVAGKRGANPEYDKDEIKTIKGIAAA</sequence>
<evidence type="ECO:0000256" key="2">
    <source>
        <dbReference type="ARBA" id="ARBA00022679"/>
    </source>
</evidence>
<dbReference type="InterPro" id="IPR011611">
    <property type="entry name" value="PfkB_dom"/>
</dbReference>
<organism evidence="5 6">
    <name type="scientific">Mucilaginibacter hurinus</name>
    <dbReference type="NCBI Taxonomy" id="2201324"/>
    <lineage>
        <taxon>Bacteria</taxon>
        <taxon>Pseudomonadati</taxon>
        <taxon>Bacteroidota</taxon>
        <taxon>Sphingobacteriia</taxon>
        <taxon>Sphingobacteriales</taxon>
        <taxon>Sphingobacteriaceae</taxon>
        <taxon>Mucilaginibacter</taxon>
    </lineage>
</organism>
<dbReference type="GO" id="GO:0016301">
    <property type="term" value="F:kinase activity"/>
    <property type="evidence" value="ECO:0007669"/>
    <property type="project" value="UniProtKB-KW"/>
</dbReference>
<protein>
    <submittedName>
        <fullName evidence="5">Carbohydrate kinase</fullName>
    </submittedName>
</protein>
<feature type="domain" description="Carbohydrate kinase PfkB" evidence="4">
    <location>
        <begin position="12"/>
        <end position="279"/>
    </location>
</feature>
<proteinExistence type="inferred from homology"/>
<dbReference type="PANTHER" id="PTHR43085:SF57">
    <property type="entry name" value="CARBOHYDRATE KINASE PFKB DOMAIN-CONTAINING PROTEIN"/>
    <property type="match status" value="1"/>
</dbReference>
<dbReference type="InterPro" id="IPR050306">
    <property type="entry name" value="PfkB_Carbo_kinase"/>
</dbReference>
<dbReference type="CDD" id="cd01167">
    <property type="entry name" value="bac_FRK"/>
    <property type="match status" value="1"/>
</dbReference>
<evidence type="ECO:0000256" key="1">
    <source>
        <dbReference type="ARBA" id="ARBA00010688"/>
    </source>
</evidence>
<comment type="similarity">
    <text evidence="1">Belongs to the carbohydrate kinase PfkB family.</text>
</comment>
<dbReference type="Proteomes" id="UP000253209">
    <property type="component" value="Unassembled WGS sequence"/>
</dbReference>
<keyword evidence="3 5" id="KW-0418">Kinase</keyword>